<dbReference type="GO" id="GO:0007156">
    <property type="term" value="P:homophilic cell adhesion via plasma membrane adhesion molecules"/>
    <property type="evidence" value="ECO:0007669"/>
    <property type="project" value="TreeGrafter"/>
</dbReference>
<dbReference type="GO" id="GO:0030424">
    <property type="term" value="C:axon"/>
    <property type="evidence" value="ECO:0007669"/>
    <property type="project" value="TreeGrafter"/>
</dbReference>
<dbReference type="GO" id="GO:0005886">
    <property type="term" value="C:plasma membrane"/>
    <property type="evidence" value="ECO:0007669"/>
    <property type="project" value="TreeGrafter"/>
</dbReference>
<dbReference type="AlphaFoldDB" id="A0A6A4VM65"/>
<dbReference type="InterPro" id="IPR007110">
    <property type="entry name" value="Ig-like_dom"/>
</dbReference>
<dbReference type="Pfam" id="PF07679">
    <property type="entry name" value="I-set"/>
    <property type="match status" value="1"/>
</dbReference>
<name>A0A6A4VM65_AMPAM</name>
<evidence type="ECO:0000313" key="5">
    <source>
        <dbReference type="EMBL" id="KAF0295706.1"/>
    </source>
</evidence>
<dbReference type="GO" id="GO:0007417">
    <property type="term" value="P:central nervous system development"/>
    <property type="evidence" value="ECO:0007669"/>
    <property type="project" value="TreeGrafter"/>
</dbReference>
<dbReference type="InterPro" id="IPR003961">
    <property type="entry name" value="FN3_dom"/>
</dbReference>
<dbReference type="SUPFAM" id="SSF48726">
    <property type="entry name" value="Immunoglobulin"/>
    <property type="match status" value="2"/>
</dbReference>
<dbReference type="FunFam" id="2.60.40.10:FF:000719">
    <property type="entry name" value="nephrin isoform X1"/>
    <property type="match status" value="1"/>
</dbReference>
<feature type="domain" description="Ig-like" evidence="3">
    <location>
        <begin position="12"/>
        <end position="100"/>
    </location>
</feature>
<protein>
    <submittedName>
        <fullName evidence="5">Down syndrome cell adhesion molecule-like protein Dscam2</fullName>
    </submittedName>
</protein>
<dbReference type="InterPro" id="IPR013098">
    <property type="entry name" value="Ig_I-set"/>
</dbReference>
<reference evidence="5 6" key="1">
    <citation type="submission" date="2019-07" db="EMBL/GenBank/DDBJ databases">
        <title>Draft genome assembly of a fouling barnacle, Amphibalanus amphitrite (Darwin, 1854): The first reference genome for Thecostraca.</title>
        <authorList>
            <person name="Kim W."/>
        </authorList>
    </citation>
    <scope>NUCLEOTIDE SEQUENCE [LARGE SCALE GENOMIC DNA]</scope>
    <source>
        <strain evidence="5">SNU_AA5</strain>
        <tissue evidence="5">Soma without cirri and trophi</tissue>
    </source>
</reference>
<dbReference type="Gene3D" id="2.60.40.10">
    <property type="entry name" value="Immunoglobulins"/>
    <property type="match status" value="3"/>
</dbReference>
<organism evidence="5 6">
    <name type="scientific">Amphibalanus amphitrite</name>
    <name type="common">Striped barnacle</name>
    <name type="synonym">Balanus amphitrite</name>
    <dbReference type="NCBI Taxonomy" id="1232801"/>
    <lineage>
        <taxon>Eukaryota</taxon>
        <taxon>Metazoa</taxon>
        <taxon>Ecdysozoa</taxon>
        <taxon>Arthropoda</taxon>
        <taxon>Crustacea</taxon>
        <taxon>Multicrustacea</taxon>
        <taxon>Cirripedia</taxon>
        <taxon>Thoracica</taxon>
        <taxon>Thoracicalcarea</taxon>
        <taxon>Balanomorpha</taxon>
        <taxon>Balanoidea</taxon>
        <taxon>Balanidae</taxon>
        <taxon>Amphibalaninae</taxon>
        <taxon>Amphibalanus</taxon>
    </lineage>
</organism>
<dbReference type="InterPro" id="IPR003599">
    <property type="entry name" value="Ig_sub"/>
</dbReference>
<dbReference type="PROSITE" id="PS50835">
    <property type="entry name" value="IG_LIKE"/>
    <property type="match status" value="2"/>
</dbReference>
<evidence type="ECO:0000256" key="2">
    <source>
        <dbReference type="ARBA" id="ARBA00023319"/>
    </source>
</evidence>
<dbReference type="SUPFAM" id="SSF49265">
    <property type="entry name" value="Fibronectin type III"/>
    <property type="match status" value="1"/>
</dbReference>
<dbReference type="GO" id="GO:0098632">
    <property type="term" value="F:cell-cell adhesion mediator activity"/>
    <property type="evidence" value="ECO:0007669"/>
    <property type="project" value="TreeGrafter"/>
</dbReference>
<dbReference type="PANTHER" id="PTHR10075">
    <property type="entry name" value="BASIGIN RELATED"/>
    <property type="match status" value="1"/>
</dbReference>
<dbReference type="InterPro" id="IPR013783">
    <property type="entry name" value="Ig-like_fold"/>
</dbReference>
<dbReference type="SMART" id="SM00408">
    <property type="entry name" value="IGc2"/>
    <property type="match status" value="2"/>
</dbReference>
<dbReference type="EMBL" id="VIIS01001603">
    <property type="protein sequence ID" value="KAF0295706.1"/>
    <property type="molecule type" value="Genomic_DNA"/>
</dbReference>
<dbReference type="GO" id="GO:0070593">
    <property type="term" value="P:dendrite self-avoidance"/>
    <property type="evidence" value="ECO:0007669"/>
    <property type="project" value="TreeGrafter"/>
</dbReference>
<evidence type="ECO:0000259" key="3">
    <source>
        <dbReference type="PROSITE" id="PS50835"/>
    </source>
</evidence>
<dbReference type="InterPro" id="IPR036116">
    <property type="entry name" value="FN3_sf"/>
</dbReference>
<comment type="caution">
    <text evidence="5">The sequence shown here is derived from an EMBL/GenBank/DDBJ whole genome shotgun (WGS) entry which is preliminary data.</text>
</comment>
<dbReference type="CDD" id="cd00063">
    <property type="entry name" value="FN3"/>
    <property type="match status" value="1"/>
</dbReference>
<dbReference type="InterPro" id="IPR036179">
    <property type="entry name" value="Ig-like_dom_sf"/>
</dbReference>
<dbReference type="PROSITE" id="PS50853">
    <property type="entry name" value="FN3"/>
    <property type="match status" value="1"/>
</dbReference>
<feature type="domain" description="Ig-like" evidence="3">
    <location>
        <begin position="111"/>
        <end position="204"/>
    </location>
</feature>
<gene>
    <name evidence="5" type="primary">Dscam2_5</name>
    <name evidence="5" type="ORF">FJT64_006811</name>
</gene>
<dbReference type="InterPro" id="IPR003598">
    <property type="entry name" value="Ig_sub2"/>
</dbReference>
<keyword evidence="1" id="KW-0677">Repeat</keyword>
<keyword evidence="6" id="KW-1185">Reference proteome</keyword>
<evidence type="ECO:0000259" key="4">
    <source>
        <dbReference type="PROSITE" id="PS50853"/>
    </source>
</evidence>
<accession>A0A6A4VM65</accession>
<dbReference type="SMART" id="SM00409">
    <property type="entry name" value="IG"/>
    <property type="match status" value="2"/>
</dbReference>
<dbReference type="OrthoDB" id="5969272at2759"/>
<dbReference type="PANTHER" id="PTHR10075:SF53">
    <property type="entry name" value="DOWN SYNDROME CELL ADHESION MOLECULE 1, ISOFORM BQ"/>
    <property type="match status" value="1"/>
</dbReference>
<evidence type="ECO:0000256" key="1">
    <source>
        <dbReference type="ARBA" id="ARBA00022737"/>
    </source>
</evidence>
<keyword evidence="2" id="KW-0393">Immunoglobulin domain</keyword>
<dbReference type="FunFam" id="2.60.40.10:FF:000104">
    <property type="entry name" value="Down syndrome cell adhesion molecule b"/>
    <property type="match status" value="1"/>
</dbReference>
<proteinExistence type="predicted"/>
<dbReference type="Proteomes" id="UP000440578">
    <property type="component" value="Unassembled WGS sequence"/>
</dbReference>
<sequence length="277" mass="30825">MMKLLRLCEMPPRWIIEPTDKEFALSSTAEIQCKADGFPKPRMAWKKAAGSRPEDYRALGHSDSSIQVRDDGTLVINSIQKRDEGYYLCEADNQIGPTLSAVIYVNVQAPPHFEIKLRNQTARLGDPAVLVCEARGEQPITIKWSRNGAALSAREPSPRYTIRQQKTDGGASSDLSLQETSRRDSATYTCVASNPFGQDNTTINLIVQEKPEVPFAIKVLNKSGRSVELSWSAPYNGNSDIFQYIIQYKKAKGRCRPVHWANAGGVRVVGSRAIDPW</sequence>
<dbReference type="Pfam" id="PF13927">
    <property type="entry name" value="Ig_3"/>
    <property type="match status" value="1"/>
</dbReference>
<evidence type="ECO:0000313" key="6">
    <source>
        <dbReference type="Proteomes" id="UP000440578"/>
    </source>
</evidence>
<feature type="domain" description="Fibronectin type-III" evidence="4">
    <location>
        <begin position="213"/>
        <end position="277"/>
    </location>
</feature>
<dbReference type="GO" id="GO:0007411">
    <property type="term" value="P:axon guidance"/>
    <property type="evidence" value="ECO:0007669"/>
    <property type="project" value="TreeGrafter"/>
</dbReference>